<feature type="domain" description="SGNH hydrolase-type esterase" evidence="1">
    <location>
        <begin position="56"/>
        <end position="207"/>
    </location>
</feature>
<dbReference type="Gene3D" id="3.40.50.1110">
    <property type="entry name" value="SGNH hydrolase"/>
    <property type="match status" value="1"/>
</dbReference>
<organism evidence="2 3">
    <name type="scientific">Fontibacter flavus</name>
    <dbReference type="NCBI Taxonomy" id="654838"/>
    <lineage>
        <taxon>Bacteria</taxon>
        <taxon>Pseudomonadati</taxon>
        <taxon>Bacteroidota</taxon>
        <taxon>Cytophagia</taxon>
        <taxon>Cytophagales</taxon>
        <taxon>Cyclobacteriaceae</taxon>
        <taxon>Fontibacter</taxon>
    </lineage>
</organism>
<dbReference type="PANTHER" id="PTHR30383">
    <property type="entry name" value="THIOESTERASE 1/PROTEASE 1/LYSOPHOSPHOLIPASE L1"/>
    <property type="match status" value="1"/>
</dbReference>
<dbReference type="InterPro" id="IPR036514">
    <property type="entry name" value="SGNH_hydro_sf"/>
</dbReference>
<gene>
    <name evidence="2" type="ORF">ACFFIP_18580</name>
</gene>
<sequence>MKAIIPFLIIFLIFSIQEAKTQTKPFEQEVNSLVEKYNKTTWQTGGAVFTGSSSIRMWSTLEKDFPKNAIINTGFGGSQTHELLEYLEELVINFSPSKVFIYEGDNDVNAGKSNNKILEEHHEIISKIKERLPETELYIISAKPSPSRWSLKDTYLKLNEEMRKFCSSQEQVTFIDIWTPMLDKTGNPNPKLFIEDNLHMNSKGYKIWKKAVKPHLK</sequence>
<comment type="caution">
    <text evidence="2">The sequence shown here is derived from an EMBL/GenBank/DDBJ whole genome shotgun (WGS) entry which is preliminary data.</text>
</comment>
<evidence type="ECO:0000313" key="2">
    <source>
        <dbReference type="EMBL" id="MFC0264700.1"/>
    </source>
</evidence>
<dbReference type="InterPro" id="IPR013830">
    <property type="entry name" value="SGNH_hydro"/>
</dbReference>
<dbReference type="Proteomes" id="UP001589797">
    <property type="component" value="Unassembled WGS sequence"/>
</dbReference>
<dbReference type="RefSeq" id="WP_382389278.1">
    <property type="nucleotide sequence ID" value="NZ_JBHLWI010000083.1"/>
</dbReference>
<evidence type="ECO:0000259" key="1">
    <source>
        <dbReference type="Pfam" id="PF13472"/>
    </source>
</evidence>
<dbReference type="SUPFAM" id="SSF52266">
    <property type="entry name" value="SGNH hydrolase"/>
    <property type="match status" value="1"/>
</dbReference>
<dbReference type="EMBL" id="JBHLWI010000083">
    <property type="protein sequence ID" value="MFC0264700.1"/>
    <property type="molecule type" value="Genomic_DNA"/>
</dbReference>
<protein>
    <submittedName>
        <fullName evidence="2">GDSL-type esterase/lipase family protein</fullName>
    </submittedName>
</protein>
<accession>A0ABV6FXT5</accession>
<dbReference type="Pfam" id="PF13472">
    <property type="entry name" value="Lipase_GDSL_2"/>
    <property type="match status" value="1"/>
</dbReference>
<keyword evidence="3" id="KW-1185">Reference proteome</keyword>
<evidence type="ECO:0000313" key="3">
    <source>
        <dbReference type="Proteomes" id="UP001589797"/>
    </source>
</evidence>
<reference evidence="2 3" key="1">
    <citation type="submission" date="2024-09" db="EMBL/GenBank/DDBJ databases">
        <authorList>
            <person name="Sun Q."/>
            <person name="Mori K."/>
        </authorList>
    </citation>
    <scope>NUCLEOTIDE SEQUENCE [LARGE SCALE GENOMIC DNA]</scope>
    <source>
        <strain evidence="2 3">CCM 7650</strain>
    </source>
</reference>
<name>A0ABV6FXT5_9BACT</name>
<dbReference type="PANTHER" id="PTHR30383:SF5">
    <property type="entry name" value="SGNH HYDROLASE-TYPE ESTERASE DOMAIN-CONTAINING PROTEIN"/>
    <property type="match status" value="1"/>
</dbReference>
<proteinExistence type="predicted"/>
<dbReference type="InterPro" id="IPR051532">
    <property type="entry name" value="Ester_Hydrolysis_Enzymes"/>
</dbReference>